<feature type="signal peptide" evidence="1">
    <location>
        <begin position="1"/>
        <end position="18"/>
    </location>
</feature>
<evidence type="ECO:0000313" key="2">
    <source>
        <dbReference type="EMBL" id="GLD71089.1"/>
    </source>
</evidence>
<keyword evidence="3" id="KW-1185">Reference proteome</keyword>
<comment type="caution">
    <text evidence="2">The sequence shown here is derived from an EMBL/GenBank/DDBJ whole genome shotgun (WGS) entry which is preliminary data.</text>
</comment>
<sequence>MKAQFLILLFALVVLLEGTPTDSTDDSEVIPEDVALAGFFKGHTTVSCVFLSQKKVVGRRLPCDPSAEPQPECQPSFVACFSPELFTELAGEQAVTAGNTMRSLAGLAIIVAAASVYLYLLSTHLPPGPKQLQPESEGEDEGVQEFSLISLHLICVTTALSEISSLAQASPEHAWLQLLAIMALAPSAD</sequence>
<gene>
    <name evidence="2" type="ORF">AKAME5_002240900</name>
</gene>
<dbReference type="EMBL" id="BRZM01000509">
    <property type="protein sequence ID" value="GLD71089.1"/>
    <property type="molecule type" value="Genomic_DNA"/>
</dbReference>
<proteinExistence type="predicted"/>
<reference evidence="2" key="1">
    <citation type="submission" date="2022-08" db="EMBL/GenBank/DDBJ databases">
        <title>Genome sequencing of akame (Lates japonicus).</title>
        <authorList>
            <person name="Hashiguchi Y."/>
            <person name="Takahashi H."/>
        </authorList>
    </citation>
    <scope>NUCLEOTIDE SEQUENCE</scope>
    <source>
        <strain evidence="2">Kochi</strain>
    </source>
</reference>
<keyword evidence="2" id="KW-0812">Transmembrane</keyword>
<evidence type="ECO:0000256" key="1">
    <source>
        <dbReference type="SAM" id="SignalP"/>
    </source>
</evidence>
<dbReference type="AlphaFoldDB" id="A0AAD3NH75"/>
<keyword evidence="2" id="KW-0472">Membrane</keyword>
<keyword evidence="1" id="KW-0732">Signal</keyword>
<dbReference type="Proteomes" id="UP001279410">
    <property type="component" value="Unassembled WGS sequence"/>
</dbReference>
<feature type="chain" id="PRO_5041975457" evidence="1">
    <location>
        <begin position="19"/>
        <end position="189"/>
    </location>
</feature>
<name>A0AAD3NH75_LATJO</name>
<organism evidence="2 3">
    <name type="scientific">Lates japonicus</name>
    <name type="common">Japanese lates</name>
    <dbReference type="NCBI Taxonomy" id="270547"/>
    <lineage>
        <taxon>Eukaryota</taxon>
        <taxon>Metazoa</taxon>
        <taxon>Chordata</taxon>
        <taxon>Craniata</taxon>
        <taxon>Vertebrata</taxon>
        <taxon>Euteleostomi</taxon>
        <taxon>Actinopterygii</taxon>
        <taxon>Neopterygii</taxon>
        <taxon>Teleostei</taxon>
        <taxon>Neoteleostei</taxon>
        <taxon>Acanthomorphata</taxon>
        <taxon>Carangaria</taxon>
        <taxon>Carangaria incertae sedis</taxon>
        <taxon>Centropomidae</taxon>
        <taxon>Lates</taxon>
    </lineage>
</organism>
<evidence type="ECO:0000313" key="3">
    <source>
        <dbReference type="Proteomes" id="UP001279410"/>
    </source>
</evidence>
<protein>
    <submittedName>
        <fullName evidence="2">Transmembrane protein 41A-B-like protein</fullName>
    </submittedName>
</protein>
<accession>A0AAD3NH75</accession>